<dbReference type="InterPro" id="IPR023214">
    <property type="entry name" value="HAD_sf"/>
</dbReference>
<organism evidence="2">
    <name type="scientific">viral metagenome</name>
    <dbReference type="NCBI Taxonomy" id="1070528"/>
    <lineage>
        <taxon>unclassified sequences</taxon>
        <taxon>metagenomes</taxon>
        <taxon>organismal metagenomes</taxon>
    </lineage>
</organism>
<dbReference type="Pfam" id="PF03767">
    <property type="entry name" value="Acid_phosphat_B"/>
    <property type="match status" value="1"/>
</dbReference>
<keyword evidence="1" id="KW-0732">Signal</keyword>
<dbReference type="AlphaFoldDB" id="A0A6C0BZV6"/>
<name>A0A6C0BZV6_9ZZZZ</name>
<evidence type="ECO:0008006" key="3">
    <source>
        <dbReference type="Google" id="ProtNLM"/>
    </source>
</evidence>
<proteinExistence type="predicted"/>
<dbReference type="InterPro" id="IPR036412">
    <property type="entry name" value="HAD-like_sf"/>
</dbReference>
<evidence type="ECO:0000313" key="2">
    <source>
        <dbReference type="EMBL" id="QHS97660.1"/>
    </source>
</evidence>
<dbReference type="InterPro" id="IPR005519">
    <property type="entry name" value="Acid_phosphat_B-like"/>
</dbReference>
<evidence type="ECO:0000256" key="1">
    <source>
        <dbReference type="ARBA" id="ARBA00022729"/>
    </source>
</evidence>
<protein>
    <recommendedName>
        <fullName evidence="3">Polynucleotide kinase</fullName>
    </recommendedName>
</protein>
<dbReference type="EMBL" id="MN739301">
    <property type="protein sequence ID" value="QHS97660.1"/>
    <property type="molecule type" value="Genomic_DNA"/>
</dbReference>
<sequence length="192" mass="20939">MSVSSEPETTICRSVPCPTIPLLMQVPSTAVAVDWALAFLGCMRLMAPKPCVILDIDGTVLLNASGGLTKCVLHFKSLCDACSANGIALFCVTARPEDSSNRLYTLRQLEKCGIKPIRKVYMRPSKAEYARYKYNARKEIATSGHAVLLTIGDQFADISLEEPPREIDDTKIYIGQMADGKGFGIKLSSEFA</sequence>
<dbReference type="Gene3D" id="3.40.50.1000">
    <property type="entry name" value="HAD superfamily/HAD-like"/>
    <property type="match status" value="1"/>
</dbReference>
<reference evidence="2" key="1">
    <citation type="journal article" date="2020" name="Nature">
        <title>Giant virus diversity and host interactions through global metagenomics.</title>
        <authorList>
            <person name="Schulz F."/>
            <person name="Roux S."/>
            <person name="Paez-Espino D."/>
            <person name="Jungbluth S."/>
            <person name="Walsh D.A."/>
            <person name="Denef V.J."/>
            <person name="McMahon K.D."/>
            <person name="Konstantinidis K.T."/>
            <person name="Eloe-Fadrosh E.A."/>
            <person name="Kyrpides N.C."/>
            <person name="Woyke T."/>
        </authorList>
    </citation>
    <scope>NUCLEOTIDE SEQUENCE</scope>
    <source>
        <strain evidence="2">GVMAG-M-3300020182-33</strain>
    </source>
</reference>
<accession>A0A6C0BZV6</accession>
<dbReference type="SUPFAM" id="SSF56784">
    <property type="entry name" value="HAD-like"/>
    <property type="match status" value="1"/>
</dbReference>